<dbReference type="EMBL" id="CAJJDM010000004">
    <property type="protein sequence ID" value="CAD8044742.1"/>
    <property type="molecule type" value="Genomic_DNA"/>
</dbReference>
<evidence type="ECO:0000313" key="2">
    <source>
        <dbReference type="Proteomes" id="UP000688137"/>
    </source>
</evidence>
<gene>
    <name evidence="1" type="ORF">PPRIM_AZ9-3.1.T0080308</name>
</gene>
<dbReference type="Proteomes" id="UP000688137">
    <property type="component" value="Unassembled WGS sequence"/>
</dbReference>
<evidence type="ECO:0000313" key="1">
    <source>
        <dbReference type="EMBL" id="CAD8044742.1"/>
    </source>
</evidence>
<protein>
    <submittedName>
        <fullName evidence="1">Uncharacterized protein</fullName>
    </submittedName>
</protein>
<organism evidence="1 2">
    <name type="scientific">Paramecium primaurelia</name>
    <dbReference type="NCBI Taxonomy" id="5886"/>
    <lineage>
        <taxon>Eukaryota</taxon>
        <taxon>Sar</taxon>
        <taxon>Alveolata</taxon>
        <taxon>Ciliophora</taxon>
        <taxon>Intramacronucleata</taxon>
        <taxon>Oligohymenophorea</taxon>
        <taxon>Peniculida</taxon>
        <taxon>Parameciidae</taxon>
        <taxon>Paramecium</taxon>
    </lineage>
</organism>
<sequence length="145" mass="17573">MYHKTIKNNLIVIINQDYKVEQLITLPNILDILLLYLMKWNDSRSNQNEIKFTLKQNQSYMKSGFQIQFRQQTRLITLRNQQKSNKYQILLIDKQFSIEIICINRQLRKIDSNEVKRRMKFDPQGNHQLIYFQILNISNIGKTFY</sequence>
<comment type="caution">
    <text evidence="1">The sequence shown here is derived from an EMBL/GenBank/DDBJ whole genome shotgun (WGS) entry which is preliminary data.</text>
</comment>
<proteinExistence type="predicted"/>
<name>A0A8S1JQB3_PARPR</name>
<reference evidence="1" key="1">
    <citation type="submission" date="2021-01" db="EMBL/GenBank/DDBJ databases">
        <authorList>
            <consortium name="Genoscope - CEA"/>
            <person name="William W."/>
        </authorList>
    </citation>
    <scope>NUCLEOTIDE SEQUENCE</scope>
</reference>
<dbReference type="AlphaFoldDB" id="A0A8S1JQB3"/>
<accession>A0A8S1JQB3</accession>
<keyword evidence="2" id="KW-1185">Reference proteome</keyword>